<dbReference type="EC" id="2.7.11.1" evidence="1"/>
<name>A0ACB7VTQ6_DIOAL</name>
<keyword evidence="1" id="KW-0418">Kinase</keyword>
<sequence length="423" mass="47194">MPYTGDICSPDSGETPCSKVIFNKYELGPLLGRGASAKVLLGRDLTTGHKVAIKIISKLRITKHNLADNVHREIDAMRRLRHPNVVRLHEVLASRTKIYFVLELLKGGELFTRLASGGPVPEDTARRYFRQLVSALGYCHSRGVFHRDLKPENLLLDDHGNLKVTDFGLSALQPSNPSPLHTLCGTPAYVAPEILSRKGYAGAAVDVWSAGIVLFVLTAGYLPFNDSNISNLYRKIYRGQFRCPRWASPELRRLLSRILNTNPETRITVDEILRDPWFRKGLEDDEIAEMARFGSNLEADISKLDDREMNAFDIISFSCGFDLSGLFGPAPDRERFISTEPAGSVLDRVVEIAKSDGLRTKRGTVNDKGQDGNLVLVEGHNGNLPARVGVYRLPGKLVLVEVERNERWCGGYWKEKLGLSDDR</sequence>
<keyword evidence="1" id="KW-0723">Serine/threonine-protein kinase</keyword>
<proteinExistence type="predicted"/>
<gene>
    <name evidence="1" type="ORF">IHE45_07G105200</name>
</gene>
<reference evidence="2" key="1">
    <citation type="journal article" date="2022" name="Nat. Commun.">
        <title>Chromosome evolution and the genetic basis of agronomically important traits in greater yam.</title>
        <authorList>
            <person name="Bredeson J.V."/>
            <person name="Lyons J.B."/>
            <person name="Oniyinde I.O."/>
            <person name="Okereke N.R."/>
            <person name="Kolade O."/>
            <person name="Nnabue I."/>
            <person name="Nwadili C.O."/>
            <person name="Hribova E."/>
            <person name="Parker M."/>
            <person name="Nwogha J."/>
            <person name="Shu S."/>
            <person name="Carlson J."/>
            <person name="Kariba R."/>
            <person name="Muthemba S."/>
            <person name="Knop K."/>
            <person name="Barton G.J."/>
            <person name="Sherwood A.V."/>
            <person name="Lopez-Montes A."/>
            <person name="Asiedu R."/>
            <person name="Jamnadass R."/>
            <person name="Muchugi A."/>
            <person name="Goodstein D."/>
            <person name="Egesi C.N."/>
            <person name="Featherston J."/>
            <person name="Asfaw A."/>
            <person name="Simpson G.G."/>
            <person name="Dolezel J."/>
            <person name="Hendre P.S."/>
            <person name="Van Deynze A."/>
            <person name="Kumar P.L."/>
            <person name="Obidiegwu J.E."/>
            <person name="Bhattacharjee R."/>
            <person name="Rokhsar D.S."/>
        </authorList>
    </citation>
    <scope>NUCLEOTIDE SEQUENCE [LARGE SCALE GENOMIC DNA]</scope>
    <source>
        <strain evidence="2">cv. TDa95/00328</strain>
    </source>
</reference>
<organism evidence="1 2">
    <name type="scientific">Dioscorea alata</name>
    <name type="common">Purple yam</name>
    <dbReference type="NCBI Taxonomy" id="55571"/>
    <lineage>
        <taxon>Eukaryota</taxon>
        <taxon>Viridiplantae</taxon>
        <taxon>Streptophyta</taxon>
        <taxon>Embryophyta</taxon>
        <taxon>Tracheophyta</taxon>
        <taxon>Spermatophyta</taxon>
        <taxon>Magnoliopsida</taxon>
        <taxon>Liliopsida</taxon>
        <taxon>Dioscoreales</taxon>
        <taxon>Dioscoreaceae</taxon>
        <taxon>Dioscorea</taxon>
    </lineage>
</organism>
<dbReference type="EMBL" id="CM037017">
    <property type="protein sequence ID" value="KAH7677765.1"/>
    <property type="molecule type" value="Genomic_DNA"/>
</dbReference>
<keyword evidence="2" id="KW-1185">Reference proteome</keyword>
<evidence type="ECO:0000313" key="1">
    <source>
        <dbReference type="EMBL" id="KAH7677765.1"/>
    </source>
</evidence>
<dbReference type="Proteomes" id="UP000827976">
    <property type="component" value="Chromosome 7"/>
</dbReference>
<protein>
    <submittedName>
        <fullName evidence="1">Non-specific serine/threonine protein kinase protein</fullName>
        <ecNumber evidence="1">2.7.11.1</ecNumber>
    </submittedName>
</protein>
<keyword evidence="1" id="KW-0808">Transferase</keyword>
<accession>A0ACB7VTQ6</accession>
<comment type="caution">
    <text evidence="1">The sequence shown here is derived from an EMBL/GenBank/DDBJ whole genome shotgun (WGS) entry which is preliminary data.</text>
</comment>
<evidence type="ECO:0000313" key="2">
    <source>
        <dbReference type="Proteomes" id="UP000827976"/>
    </source>
</evidence>